<keyword evidence="5" id="KW-0067">ATP-binding</keyword>
<dbReference type="AlphaFoldDB" id="A0AAU7JGF8"/>
<evidence type="ECO:0000256" key="3">
    <source>
        <dbReference type="ARBA" id="ARBA00022553"/>
    </source>
</evidence>
<dbReference type="CDD" id="cd00082">
    <property type="entry name" value="HisKA"/>
    <property type="match status" value="1"/>
</dbReference>
<dbReference type="Gene3D" id="3.30.565.10">
    <property type="entry name" value="Histidine kinase-like ATPase, C-terminal domain"/>
    <property type="match status" value="1"/>
</dbReference>
<evidence type="ECO:0000256" key="2">
    <source>
        <dbReference type="ARBA" id="ARBA00012438"/>
    </source>
</evidence>
<dbReference type="Pfam" id="PF00512">
    <property type="entry name" value="HisKA"/>
    <property type="match status" value="1"/>
</dbReference>
<dbReference type="InterPro" id="IPR003594">
    <property type="entry name" value="HATPase_dom"/>
</dbReference>
<keyword evidence="3" id="KW-0597">Phosphoprotein</keyword>
<dbReference type="PANTHER" id="PTHR43065:SF49">
    <property type="entry name" value="HISTIDINE KINASE"/>
    <property type="match status" value="1"/>
</dbReference>
<proteinExistence type="predicted"/>
<dbReference type="RefSeq" id="WP_406856117.1">
    <property type="nucleotide sequence ID" value="NZ_CP157484.1"/>
</dbReference>
<sequence>MSQPNRSALGQLAGGIAHDMNNVLHAVQGALGTILRRVEDAEKVREMARLASDAAERGASVVRRLLAFSGKPGAAHEDADVASLLEGLHAILRHTLGGTIEVVTEVAAALPAIRADRRQLETVLVNLAINARDAMPGGGRLTLRASASPPPEPEAAPARPLVRIAVADTGQGMSADVLRRASEAFFTTKPAGHGTGLGLAMAREFAEGAGGALRIASEPGRGTEVTLWLPAAGSGASDPASSATGASAT</sequence>
<feature type="domain" description="Histidine kinase" evidence="4">
    <location>
        <begin position="15"/>
        <end position="233"/>
    </location>
</feature>
<dbReference type="InterPro" id="IPR036890">
    <property type="entry name" value="HATPase_C_sf"/>
</dbReference>
<evidence type="ECO:0000256" key="1">
    <source>
        <dbReference type="ARBA" id="ARBA00000085"/>
    </source>
</evidence>
<dbReference type="SUPFAM" id="SSF47384">
    <property type="entry name" value="Homodimeric domain of signal transducing histidine kinase"/>
    <property type="match status" value="1"/>
</dbReference>
<dbReference type="Pfam" id="PF02518">
    <property type="entry name" value="HATPase_c"/>
    <property type="match status" value="1"/>
</dbReference>
<dbReference type="PROSITE" id="PS50109">
    <property type="entry name" value="HIS_KIN"/>
    <property type="match status" value="1"/>
</dbReference>
<evidence type="ECO:0000313" key="5">
    <source>
        <dbReference type="EMBL" id="XBO39276.1"/>
    </source>
</evidence>
<dbReference type="InterPro" id="IPR003661">
    <property type="entry name" value="HisK_dim/P_dom"/>
</dbReference>
<dbReference type="GO" id="GO:0005524">
    <property type="term" value="F:ATP binding"/>
    <property type="evidence" value="ECO:0007669"/>
    <property type="project" value="UniProtKB-KW"/>
</dbReference>
<dbReference type="PANTHER" id="PTHR43065">
    <property type="entry name" value="SENSOR HISTIDINE KINASE"/>
    <property type="match status" value="1"/>
</dbReference>
<dbReference type="EMBL" id="CP157484">
    <property type="protein sequence ID" value="XBO39276.1"/>
    <property type="molecule type" value="Genomic_DNA"/>
</dbReference>
<dbReference type="Gene3D" id="1.10.287.130">
    <property type="match status" value="1"/>
</dbReference>
<dbReference type="SMART" id="SM00387">
    <property type="entry name" value="HATPase_c"/>
    <property type="match status" value="1"/>
</dbReference>
<name>A0AAU7JGF8_9HYPH</name>
<keyword evidence="5" id="KW-0547">Nucleotide-binding</keyword>
<protein>
    <recommendedName>
        <fullName evidence="2">histidine kinase</fullName>
        <ecNumber evidence="2">2.7.13.3</ecNumber>
    </recommendedName>
</protein>
<dbReference type="SUPFAM" id="SSF55874">
    <property type="entry name" value="ATPase domain of HSP90 chaperone/DNA topoisomerase II/histidine kinase"/>
    <property type="match status" value="1"/>
</dbReference>
<gene>
    <name evidence="5" type="ORF">ABEG18_00360</name>
</gene>
<reference evidence="5" key="1">
    <citation type="submission" date="2024-05" db="EMBL/GenBank/DDBJ databases">
        <authorList>
            <person name="Kim S."/>
            <person name="Heo J."/>
            <person name="Choi H."/>
            <person name="Choi Y."/>
            <person name="Kwon S.-W."/>
            <person name="Kim Y."/>
        </authorList>
    </citation>
    <scope>NUCLEOTIDE SEQUENCE</scope>
    <source>
        <strain evidence="5">KACC 23698</strain>
    </source>
</reference>
<organism evidence="5">
    <name type="scientific">Alsobacter sp. KACC 23698</name>
    <dbReference type="NCBI Taxonomy" id="3149229"/>
    <lineage>
        <taxon>Bacteria</taxon>
        <taxon>Pseudomonadati</taxon>
        <taxon>Pseudomonadota</taxon>
        <taxon>Alphaproteobacteria</taxon>
        <taxon>Hyphomicrobiales</taxon>
        <taxon>Alsobacteraceae</taxon>
        <taxon>Alsobacter</taxon>
    </lineage>
</organism>
<comment type="catalytic activity">
    <reaction evidence="1">
        <text>ATP + protein L-histidine = ADP + protein N-phospho-L-histidine.</text>
        <dbReference type="EC" id="2.7.13.3"/>
    </reaction>
</comment>
<dbReference type="InterPro" id="IPR036097">
    <property type="entry name" value="HisK_dim/P_sf"/>
</dbReference>
<dbReference type="SMART" id="SM00388">
    <property type="entry name" value="HisKA"/>
    <property type="match status" value="1"/>
</dbReference>
<dbReference type="EC" id="2.7.13.3" evidence="2"/>
<evidence type="ECO:0000259" key="4">
    <source>
        <dbReference type="PROSITE" id="PS50109"/>
    </source>
</evidence>
<dbReference type="PRINTS" id="PR00344">
    <property type="entry name" value="BCTRLSENSOR"/>
</dbReference>
<dbReference type="InterPro" id="IPR005467">
    <property type="entry name" value="His_kinase_dom"/>
</dbReference>
<dbReference type="InterPro" id="IPR004358">
    <property type="entry name" value="Sig_transdc_His_kin-like_C"/>
</dbReference>
<dbReference type="GO" id="GO:0000155">
    <property type="term" value="F:phosphorelay sensor kinase activity"/>
    <property type="evidence" value="ECO:0007669"/>
    <property type="project" value="InterPro"/>
</dbReference>
<accession>A0AAU7JGF8</accession>